<evidence type="ECO:0000256" key="7">
    <source>
        <dbReference type="ARBA" id="ARBA00023268"/>
    </source>
</evidence>
<evidence type="ECO:0000256" key="4">
    <source>
        <dbReference type="ARBA" id="ARBA00022679"/>
    </source>
</evidence>
<dbReference type="SUPFAM" id="SSF53901">
    <property type="entry name" value="Thiolase-like"/>
    <property type="match status" value="3"/>
</dbReference>
<dbReference type="GO" id="GO:0004312">
    <property type="term" value="F:fatty acid synthase activity"/>
    <property type="evidence" value="ECO:0007669"/>
    <property type="project" value="TreeGrafter"/>
</dbReference>
<dbReference type="InterPro" id="IPR036291">
    <property type="entry name" value="NAD(P)-bd_dom_sf"/>
</dbReference>
<dbReference type="Pfam" id="PF14765">
    <property type="entry name" value="PS-DH"/>
    <property type="match status" value="1"/>
</dbReference>
<evidence type="ECO:0000313" key="14">
    <source>
        <dbReference type="EMBL" id="CAQ52626.1"/>
    </source>
</evidence>
<feature type="domain" description="PKS/mFAS DH" evidence="13">
    <location>
        <begin position="1933"/>
        <end position="2212"/>
    </location>
</feature>
<evidence type="ECO:0000259" key="11">
    <source>
        <dbReference type="PROSITE" id="PS50075"/>
    </source>
</evidence>
<dbReference type="PROSITE" id="PS52004">
    <property type="entry name" value="KS3_2"/>
    <property type="match status" value="3"/>
</dbReference>
<dbReference type="InterPro" id="IPR013968">
    <property type="entry name" value="PKS_KR"/>
</dbReference>
<feature type="region of interest" description="Disordered" evidence="10">
    <location>
        <begin position="5450"/>
        <end position="5475"/>
    </location>
</feature>
<dbReference type="GO" id="GO:0031177">
    <property type="term" value="F:phosphopantetheine binding"/>
    <property type="evidence" value="ECO:0007669"/>
    <property type="project" value="InterPro"/>
</dbReference>
<feature type="compositionally biased region" description="Low complexity" evidence="10">
    <location>
        <begin position="4883"/>
        <end position="4895"/>
    </location>
</feature>
<dbReference type="Gene3D" id="3.40.50.12780">
    <property type="entry name" value="N-terminal domain of ligase-like"/>
    <property type="match status" value="1"/>
</dbReference>
<dbReference type="PROSITE" id="PS52019">
    <property type="entry name" value="PKS_MFAS_DH"/>
    <property type="match status" value="1"/>
</dbReference>
<feature type="domain" description="Ketosynthase family 3 (KS3)" evidence="12">
    <location>
        <begin position="2801"/>
        <end position="3228"/>
    </location>
</feature>
<dbReference type="Gene3D" id="3.40.366.10">
    <property type="entry name" value="Malonyl-Coenzyme A Acyl Carrier Protein, domain 2"/>
    <property type="match status" value="3"/>
</dbReference>
<dbReference type="Pfam" id="PF02801">
    <property type="entry name" value="Ketoacyl-synt_C"/>
    <property type="match status" value="3"/>
</dbReference>
<dbReference type="InterPro" id="IPR014030">
    <property type="entry name" value="Ketoacyl_synth_N"/>
</dbReference>
<dbReference type="Gene3D" id="3.10.129.110">
    <property type="entry name" value="Polyketide synthase dehydratase"/>
    <property type="match status" value="3"/>
</dbReference>
<dbReference type="FunFam" id="3.40.366.10:FF:000002">
    <property type="entry name" value="Probable polyketide synthase 2"/>
    <property type="match status" value="1"/>
</dbReference>
<dbReference type="InterPro" id="IPR049551">
    <property type="entry name" value="PKS_DH_C"/>
</dbReference>
<feature type="domain" description="Carrier" evidence="11">
    <location>
        <begin position="5974"/>
        <end position="6049"/>
    </location>
</feature>
<dbReference type="Pfam" id="PF13193">
    <property type="entry name" value="AMP-binding_C"/>
    <property type="match status" value="1"/>
</dbReference>
<dbReference type="FunFam" id="3.40.47.10:FF:000019">
    <property type="entry name" value="Polyketide synthase type I"/>
    <property type="match status" value="3"/>
</dbReference>
<dbReference type="PANTHER" id="PTHR43775">
    <property type="entry name" value="FATTY ACID SYNTHASE"/>
    <property type="match status" value="1"/>
</dbReference>
<dbReference type="SMART" id="SM00825">
    <property type="entry name" value="PKS_KS"/>
    <property type="match status" value="3"/>
</dbReference>
<evidence type="ECO:0000256" key="6">
    <source>
        <dbReference type="ARBA" id="ARBA00023194"/>
    </source>
</evidence>
<dbReference type="InterPro" id="IPR018201">
    <property type="entry name" value="Ketoacyl_synth_AS"/>
</dbReference>
<dbReference type="InterPro" id="IPR020806">
    <property type="entry name" value="PKS_PP-bd"/>
</dbReference>
<feature type="region of interest" description="N-terminal hotdog fold" evidence="9">
    <location>
        <begin position="1933"/>
        <end position="2054"/>
    </location>
</feature>
<name>C0Z477_STRVN</name>
<dbReference type="InterPro" id="IPR006162">
    <property type="entry name" value="Ppantetheine_attach_site"/>
</dbReference>
<feature type="compositionally biased region" description="Low complexity" evidence="10">
    <location>
        <begin position="5450"/>
        <end position="5470"/>
    </location>
</feature>
<feature type="active site" description="Proton acceptor; for dehydratase activity" evidence="9">
    <location>
        <position position="1965"/>
    </location>
</feature>
<feature type="domain" description="Carrier" evidence="11">
    <location>
        <begin position="961"/>
        <end position="1037"/>
    </location>
</feature>
<dbReference type="SMART" id="SM00823">
    <property type="entry name" value="PKS_PP"/>
    <property type="match status" value="4"/>
</dbReference>
<dbReference type="EMBL" id="AM992894">
    <property type="protein sequence ID" value="CAQ52626.1"/>
    <property type="molecule type" value="Genomic_DNA"/>
</dbReference>
<dbReference type="Gene3D" id="3.40.47.10">
    <property type="match status" value="3"/>
</dbReference>
<dbReference type="InterPro" id="IPR016035">
    <property type="entry name" value="Acyl_Trfase/lysoPLipase"/>
</dbReference>
<dbReference type="SUPFAM" id="SSF56801">
    <property type="entry name" value="Acetyl-CoA synthetase-like"/>
    <property type="match status" value="1"/>
</dbReference>
<feature type="domain" description="Carrier" evidence="11">
    <location>
        <begin position="4354"/>
        <end position="4432"/>
    </location>
</feature>
<dbReference type="InterPro" id="IPR020807">
    <property type="entry name" value="PKS_DH"/>
</dbReference>
<dbReference type="Pfam" id="PF18369">
    <property type="entry name" value="PKS_DE"/>
    <property type="match status" value="1"/>
</dbReference>
<dbReference type="InterPro" id="IPR049900">
    <property type="entry name" value="PKS_mFAS_DH"/>
</dbReference>
<sequence length="6130" mass="637443">MLRSELIRPLPELLADRAAQHGAKVAYRDAHRAVTYAELNDRTRRLAGHLAGRRSAGERAVLLMGNRVEVVEGYLAITRAALVGVPVNPQSSDAELAHLLSDSGARTVLTDRLRLDQVRRVAASLGLDLLTVVTETEREREPGGDPGGSVASFEDWATHEPDTAARDDLDLDAVAWQLYTSGTTGSPKGVLSTQRSCLWSVAASYAPVLGLSEDDEVLWPLPLHHSLAHVLCVLGVTATGATAHLMSAFSAEEVSAALADHPYTMLVGVPTMYHYLLHHGPATDALARATPRVGLCTGAVASAALVDEVERTLGLPLVDSYGSTETCGAITMTRPGEQRPAGTCGRAVPGLSLRLVDPDSGRDTEAGAEGEVWVKGPNLMNGYHGLPEVTAATVRDGWYRTGDLGRLDDNGYLTITGRLKDLIIRAGENIHPAEIEDILRQALDGTGTAVDIAVAGEPDEILGEVPVAYFAAPPGTPVPTDRLLAACREKLAHFKVPERLYATPVIPRTGSGKVMRHALRERPARLLAVRTAQHPALRHVTWREQPLPATASVSDPAARPLAVLGDDDLGLSGQGIAVHADLDALRTALDAGAPLPGTVLVPCLTDAVDGTDFAGAVATAAERAAHLTRAWLAEPRFAPARLVFVTRRVVFAGPDEDVSGLVPALTWGVVRTAMAAHPGRLGLLDLDDDQPDPDVLAAFAASGTPQAALRGGIPRVPELVPGPGADTPRTERDWTGGTLLLVGPAADRAGALARHLVGAYSARDLLLAEAGPGAEELASELAAQGASVTVTTASPADPQALAEALAALPDDRPLKAVFHVADLPDGRVEGPLTLHVLTRTLPLTAFVVFTSPPADITDPGDPDAPRHAAAQAFLDVLAQHRRAQGGHGLSLVWEHAADAALPGRTALDQLDAALAQDAALTVALHGDDPARHLGTPAPSGTAEPGTPALDLSDAGHAERLRLLTDLVRTETAAILGLPGPDTLDDDLPFKDLGLGSKAAVALHARLKAATGAAALPVTAAFDHPTPARLAEELHHLLTGTRRSAPDPARPDTGPAVSATDDPIAIVGMSCRLPGGIDSPEALWRLVADGRGAVGDFPTDRGWDLDHLFDADPDTPGTSYTRQGGFLHDAAGFDAGFFGISPREALAMDPQQRLLLETSWEAVERAGIDARTLRGSRTGVFAGVMFHDYATGDVRVPDGAEGYLGTGSAGSVASGRLSYTFGLEGPAITVDTACSSSLVALHLAAQSLRQGECDLALAGGVAVMSTPGVFVEFSRQRGLAADGRCKSFSDSADGTGWSEGVGVLLLERLSDARRNGHRVLAVVRGSAVNQDGASNGLTAPNGPSQERVIRQALAGAGLRPRDVDAVEAHGTGTVLGDPIEARALLATYGQDRHDDGQPLWLGSLKSNIGHAQAAAGVAGVIKMVMALRHGVLPRTLHVESPSSRVDWSAGAVELLTDERAWPAVEGRVRRAGVSSFGVSGTNAHVIVEQAPGEPERRVPEGVGVVPLVVSGRSEAALDEQLARLEVFLREGEGRLVLPDVGVTLAAGRDVFAHRAVVLGESRVRGVAGTRVPKGVWVFPGQGSQWVGMAVELAGSLPAFGDELRACGEALSPFVDWELSDVLGDVGALERVDVVQPVLWAVMVSLAAAWRSFGVTPAAVVGHSQGEIAAATVAGVLSREDGARVVALRARAIAAGLAGRGGMASVALPADEVRALIAGRAGVEVAAVNGPAQTVVSGDDVAGLVAECEARGVWARVIPVDYASHCVHVEEIEEELAELLADVRPRPAEIAMFSTVDGGGWVEGPELDGGYWYRNLRRPVGFHAAVMALAGEGFSAFTEISAHPVLVSALSDAVPDGVVSGSLRRDDGGLDRFYAALAEVYVAGVPVDWKPAFGPDARPVADLPTYAFQHESYWLLPSPAAPGDASGLGLDATHHPLLGAALTLADTDESVFTSTLGTRTHPWLADHVVLDSAILPGTAFVELALRAGEEAGCGRLEELTFLAPLRIPDRETVTLQVKLGAADSEGRRAVSVHSRDAEGTWVRHAAGFLEASGQPQPETAFTAATWPPRGAEPLPTEDFYDVLLARGFGYGPAFQGLTAAWRLGDEVYAEVALGEEEAAEAQSYGVHPALLDAALHGMAFLPGHADEAEPQGSGRLAFSWTGVRQYPVRTETLRVRLRGTGPDTMTLDAADTGGNPVLSAESVTVRPASAARKAVTDSLYRVRWRPVPSAPGAAREVSGSTWVMGDDGPGSEALAELLGAAVGPTADGPVPDVVVLAPTSPSADADPLSGARSALAEALTALSSWLTQERYDETRLLFVTRGAAGTATDGTAPDPAHAAVAGLLRTAQSEHPGRIVTLDRDDGPIPAEAVRVAVLDGDEPQLAVRDGALLTARLERADAGAGAGDGDVPPPAGIDPEGTVVVTGGTGGLGALVARHAVTGWGVRHVLLLGRRGADAPGAAELLAELTASGAEARALVCDVSVREDLAAALAGIDPAHPVTAIVHTAAVLDDTTVDNLTPERIDTVLRPKADAAWYLHELTRDLDVAAFVVFSSAATTFGAPGQGNYAAANAFLDALAAHRRAAGLPATSLAWGLWAEERGMGGRLTSTDLSRLAQNGTLPLSTTEGLGLLDTALTSEEAALVPVRLGLAAIGMSDAVPALLRDLVPRTTRRRATVRPGAGAGRAGRAGGLVAVGGTVSEETLLREVRANVAAVLGHASPEAVDTELSFKDLGFDSLTAVELRNRLSKATGLRLAPTLIFNHPTVTALTAYLRTELTAAASSGADSTPAPAVTAPTAPAPAPTDDPIAIIAMSCRFPGGIDSPEALWRLVADGGDAISALPDDRGWDLDTLYDPDPDAPGKTYVRGGGFLHDAAGFDAGFFGISPREALAMDPQQRLLLETSWEAVERSGMDPRSLKGSRIGVFTGTHGQDYATLLDPAPEGLEGYLVTGTAASVVSGRLSYALGLEGPALTVDTACSSSLVALHLAAQSLRQGECDLALAGAASIMSTPTGLVAFSRQRGLAADGRCKAFGEDADGFGMGEGVGMLLVERLSDARRNGHRVLAVVRGSAVNQDGASNGLTAPNGPSQERVIRQALAGAGLRPRDVDAVEAHGTGTRLGDPIEAEALLATYGQDRADGEPLWLGTVKSNIGHAQAAAGVAGVIKMVMALRNEVLPRTLHAEVPSSRVDWASGAVELLVEAREWAAVEGRVRRAGVSSFGVSGTNAHVIVEQAPGEPERRVPEGVGVVPLVVSGRSEAALDEQLARLEVFLREGEGRLVLPDVGVTLAAGRDVFAHRAVVLGESRVRGVAGTRAPKGVWVFPGQGSQWVGMAVELAGSLPAFGDELRACGEALSPFVDWELSEVLGDVGALERVDVVQPVLWAVMVSLAAAWRSFGVTPAAVVGHSQGEIAAATVAGVLSREDGARVVALRARAIAAGLAGRGGMASVALPADEVRALITGRAGVEIAAVNGPAQTVVSGDDVAGLVAECEARGVWARVIPVDYASHCAHVEEIEAELAELLADVRPRPAEIAMFSTVDGGGWVEGPELDGGYWYRNLRRPVGFHAAVMALAGEGFSAFTEISAHPVLVSALSDAVPDGIVSGSLRRDDGGLDRFYTALAEVYVAGVPVDWTPAFGPDARPVADLPTYAFQHESYWLLPSPAAPGDASGLGLDATHHPLLGAVSLLPALDGVVATGRLSARVHPWLARSGALAAVLPLLAVWAGDQVGCPRLVEFATEPPPGLAEGDAVHVQVLVGAPDEHERRTVTLHLRPERPEEDAVPEWVRYGTGLLDTDRTEPHLHTRPQDPEHADVEVTLTDDERDEAFGHDLHPALLDAALRALRDDDTVFAAHWSDLRLHSVGATEARVRPAPSDGPEGEEALSGFAMVDAQGRPILTASRVILRPYHDGPASRTHQPSPHTFFHLDWQPLTDPGVDFPADQPHVILTHLDTVYEGADGSVPEAVRAVLGEALTLLQEASEQSRTAFVTHGAVGDDGEAADPATAALWGLVRSAQSEHPDRFLLVDIDNDTASRQVLSSAVAAAVAAGEPQLAIREGRARVPRLIPASASPSGPLPVLDPEGTVLITGGTGTLGALVARHAVTEWGVRHLLLLSRRGAEAPGAAELVAELGALGAQVGVGVCDAADREALAGVLEGVDPAHPLTAVVHTAGVLDDATIEHLSPARLDTVLRPKADAAWNLHELTRHLDLSAFVLFSSAAGILGGPGQGNYAAANAFLDALAAHRRAAGLPATSLAWGLWAERSGMTGHLDDTALARLARNGTLALSSEEGLALLDAALAAQFSRVVPVRLDRRALREQAAQGVLPALLRALVPTPVRRKAVGTDGTRVADGWLAGVPEADRAREALLLVRRETAKVLGHSSPEAVAVDRAFRELGFDSLTAVELRNRLRSTVGLPLPATVVFDHPTPAALAEHLREQVFGTAGTAETTAPAVPAPAVRVDEPVAIVAMSCRYPGGISSPEELWRVLAQGADVVSEFPADRGWDLAALYDPDPERAGTSYTRQGGFLADAAGFDPGFFGVSPREAAVMDPQQRLLLETSWEAFERAGVDPKALKGSRTGVFTGISGQDYAGLAAHVPAGDEGYLATSTGASVISGRVSYTFGLEGPAVTVDTACSSSLVALHLAAQSLRQGECDLALAGGVTVMATPSVFVAFSRQRGLAPDGRCKAFAAGADGFGMAEGVGVLLLERLSDAERRGHPVLAVVRGSAVNQDGASNGLTAPSGPAQQKVIRQALAAAGLRAEEVDAVEAHGTGTPLGDPIEAQALLATYGQDRPADRPLWLGSVKSNIGHTLAAAGVAGVMKTVLAMGHGELPRTLHADEPSPHIDWSAGAVRLVTEARRWPETADRPPRAGVSSFGISGTNAHVILEGPSAASAASAPSGPSAEEEFTDRTPTGPMPDPRPAAVPVPWVLTARTTDALRDRARQLLAALTGETPTDGLDVSDADLALALTTHRSAFERRAVVLGRERDELLAGLAELADLGEPAPDTAHATVVRGDAREGEVAFLFTGQGSQRPGMGRDLYAAFPVFARALDEVCALLDEHLERPLRELMFAGPGEAEAGLLDRTEYTQPALFAFEVALYRLLESWGLRPAALLGHSVGEIAAVHVAGVLSLPDAARLVAARGWLMQSLPEGGAMVSVRASEAEVRAVLAEGPGGAAVAAVNGATSTVVSGDAEAVGAAVRVLEERGHSTRRLRVSHAFHSFRMDPIMEEFALVADGLTYHEPVLPIVSDVTGRLAGDEIRTPGYWVRHAREAVRFHDGVRTLRERGVTHCLEVGPDGALTAMVPDCRGDEPDAAAVTSVALQRRDRPGPDTLLAALGQAYTRGVPVPWPAVLGDTADPAKARRVTLPTYPFQNRRYWLEGPVGGAADARPAGPGEERFWAAVESGDADRLAGALGTGQDTPLGAVLPALSALRAADRTGAAIAGWRYRVEWRPLADTPSTTTTTSTTSTAAATGTGTPPPDGGWLVLAPAGHDDAPKIVEALSTGTGTGTGAVFVPLPPRPYDETALAAELDRAAASLSRPPAGLLLLAPDGDGSDDGQELAPGLAAALATVRSVMAARTGAAEPVVSWSGARLWTATRCAVRVDADDAPEDPVQAQVWGLGIVAGLEHPRRWGGLVDLPATLDDRALAALCRVLSGTDEDQVAVRSTGRYARRLVRAAGGTGAPSWRPEGTVLITGGTGALGGHVARRLAADGAAHLVLVGRQGREAPGAVGLERELAALGARVTVAACDVTDAADLAALVERLADEGSPVRAVVHCAGTGERAALLGTGPDEVADVLRAKVLGARHLDALFPADRADLDAFVLFSSAAAVWGGGGQAAYAAANAHLDALARRRRRQGGTATSVAWGLWAGAGMGEGAETQGLLKRGMRPMDPDLAVAALSAALAADETSLVVADIDWERFVPGFTAARPSPLLREVPEVAALERRSQAADPAPDTGPGGAGAALRARLAGLRPADRDAALIEEVRRLAAAVLGHADADEIDDRRSFLELGFDSLTAVELRDRLNTVTGLVLPTTLIFDHPTVTAVARLLAARLTRDEPAGAPRSLVEELDRLEAGLVPDVAAPQAAEAEERLLRLLDRVRAVRGRPDDSDRDGVLDVESASVDEVLGYIDGLGL</sequence>
<dbReference type="InterPro" id="IPR016039">
    <property type="entry name" value="Thiolase-like"/>
</dbReference>
<feature type="region of interest" description="Disordered" evidence="10">
    <location>
        <begin position="1040"/>
        <end position="1059"/>
    </location>
</feature>
<feature type="domain" description="Ketosynthase family 3 (KS3)" evidence="12">
    <location>
        <begin position="1060"/>
        <end position="1488"/>
    </location>
</feature>
<dbReference type="Pfam" id="PF00109">
    <property type="entry name" value="ketoacyl-synt"/>
    <property type="match status" value="3"/>
</dbReference>
<evidence type="ECO:0000259" key="13">
    <source>
        <dbReference type="PROSITE" id="PS52019"/>
    </source>
</evidence>
<dbReference type="SUPFAM" id="SSF52151">
    <property type="entry name" value="FabD/lysophospholipase-like"/>
    <property type="match status" value="3"/>
</dbReference>
<dbReference type="SMART" id="SM01294">
    <property type="entry name" value="PKS_PP_betabranch"/>
    <property type="match status" value="3"/>
</dbReference>
<dbReference type="CDD" id="cd08956">
    <property type="entry name" value="KR_3_FAS_SDR_x"/>
    <property type="match status" value="3"/>
</dbReference>
<dbReference type="InterPro" id="IPR041618">
    <property type="entry name" value="PKS_DE"/>
</dbReference>
<dbReference type="InterPro" id="IPR055123">
    <property type="entry name" value="SpnB-like_Rossmann"/>
</dbReference>
<reference evidence="14" key="1">
    <citation type="submission" date="2008-05" db="EMBL/GenBank/DDBJ databases">
        <title>A type I/type III polyketide synthase hybrid biosynthetic pathway for the structurally unique ansa compound kendomycin.</title>
        <authorList>
            <person name="Wenzel S.C."/>
            <person name="Bode H.B."/>
            <person name="Kochems I."/>
            <person name="Mueller R."/>
        </authorList>
    </citation>
    <scope>NUCLEOTIDE SEQUENCE</scope>
    <source>
        <strain evidence="14">3844-33C</strain>
    </source>
</reference>
<evidence type="ECO:0000256" key="9">
    <source>
        <dbReference type="PROSITE-ProRule" id="PRU01363"/>
    </source>
</evidence>
<dbReference type="PROSITE" id="PS50075">
    <property type="entry name" value="CARRIER"/>
    <property type="match status" value="4"/>
</dbReference>
<dbReference type="InterPro" id="IPR050091">
    <property type="entry name" value="PKS_NRPS_Biosynth_Enz"/>
</dbReference>
<evidence type="ECO:0000256" key="8">
    <source>
        <dbReference type="ARBA" id="ARBA00023315"/>
    </source>
</evidence>
<dbReference type="InterPro" id="IPR025110">
    <property type="entry name" value="AMP-bd_C"/>
</dbReference>
<dbReference type="Pfam" id="PF21089">
    <property type="entry name" value="PKS_DH_N"/>
    <property type="match status" value="1"/>
</dbReference>
<dbReference type="InterPro" id="IPR014031">
    <property type="entry name" value="Ketoacyl_synth_C"/>
</dbReference>
<dbReference type="GO" id="GO:0004315">
    <property type="term" value="F:3-oxoacyl-[acyl-carrier-protein] synthase activity"/>
    <property type="evidence" value="ECO:0007669"/>
    <property type="project" value="InterPro"/>
</dbReference>
<dbReference type="Pfam" id="PF00550">
    <property type="entry name" value="PP-binding"/>
    <property type="match status" value="4"/>
</dbReference>
<evidence type="ECO:0000256" key="10">
    <source>
        <dbReference type="SAM" id="MobiDB-lite"/>
    </source>
</evidence>
<dbReference type="Gene3D" id="3.30.300.30">
    <property type="match status" value="1"/>
</dbReference>
<dbReference type="SUPFAM" id="SSF55048">
    <property type="entry name" value="Probable ACP-binding domain of malonyl-CoA ACP transacylase"/>
    <property type="match status" value="3"/>
</dbReference>
<feature type="region of interest" description="Disordered" evidence="10">
    <location>
        <begin position="713"/>
        <end position="733"/>
    </location>
</feature>
<dbReference type="InterPro" id="IPR036736">
    <property type="entry name" value="ACP-like_sf"/>
</dbReference>
<dbReference type="Pfam" id="PF08659">
    <property type="entry name" value="KR"/>
    <property type="match status" value="4"/>
</dbReference>
<dbReference type="InterPro" id="IPR049552">
    <property type="entry name" value="PKS_DH_N"/>
</dbReference>
<dbReference type="InterPro" id="IPR042099">
    <property type="entry name" value="ANL_N_sf"/>
</dbReference>
<keyword evidence="8" id="KW-0012">Acyltransferase</keyword>
<dbReference type="InterPro" id="IPR014043">
    <property type="entry name" value="Acyl_transferase_dom"/>
</dbReference>
<feature type="region of interest" description="Disordered" evidence="10">
    <location>
        <begin position="4883"/>
        <end position="4917"/>
    </location>
</feature>
<organism evidence="14">
    <name type="scientific">Streptomyces violaceoruber</name>
    <dbReference type="NCBI Taxonomy" id="1935"/>
    <lineage>
        <taxon>Bacteria</taxon>
        <taxon>Bacillati</taxon>
        <taxon>Actinomycetota</taxon>
        <taxon>Actinomycetes</taxon>
        <taxon>Kitasatosporales</taxon>
        <taxon>Streptomycetaceae</taxon>
        <taxon>Streptomyces</taxon>
        <taxon>Streptomyces violaceoruber group</taxon>
    </lineage>
</organism>
<dbReference type="CDD" id="cd08952">
    <property type="entry name" value="KR_1_SDR_x"/>
    <property type="match status" value="1"/>
</dbReference>
<keyword evidence="6" id="KW-0045">Antibiotic biosynthesis</keyword>
<evidence type="ECO:0000256" key="1">
    <source>
        <dbReference type="ARBA" id="ARBA00004792"/>
    </source>
</evidence>
<dbReference type="Gene3D" id="3.40.50.720">
    <property type="entry name" value="NAD(P)-binding Rossmann-like Domain"/>
    <property type="match status" value="4"/>
</dbReference>
<dbReference type="Pfam" id="PF00501">
    <property type="entry name" value="AMP-binding"/>
    <property type="match status" value="1"/>
</dbReference>
<dbReference type="InterPro" id="IPR009081">
    <property type="entry name" value="PP-bd_ACP"/>
</dbReference>
<dbReference type="GO" id="GO:0033068">
    <property type="term" value="P:macrolide biosynthetic process"/>
    <property type="evidence" value="ECO:0007669"/>
    <property type="project" value="UniProtKB-ARBA"/>
</dbReference>
<feature type="domain" description="Carrier" evidence="11">
    <location>
        <begin position="2695"/>
        <end position="2773"/>
    </location>
</feature>
<dbReference type="InterPro" id="IPR001227">
    <property type="entry name" value="Ac_transferase_dom_sf"/>
</dbReference>
<dbReference type="SMART" id="SM00827">
    <property type="entry name" value="PKS_AT"/>
    <property type="match status" value="3"/>
</dbReference>
<keyword evidence="2" id="KW-0596">Phosphopantetheine</keyword>
<feature type="region of interest" description="C-terminal hotdog fold" evidence="9">
    <location>
        <begin position="2069"/>
        <end position="2212"/>
    </location>
</feature>
<protein>
    <submittedName>
        <fullName evidence="14">Type I polyketide synthase, loading module and modules 1-3</fullName>
    </submittedName>
</protein>
<dbReference type="Pfam" id="PF22953">
    <property type="entry name" value="SpnB_Rossmann"/>
    <property type="match status" value="3"/>
</dbReference>
<dbReference type="PANTHER" id="PTHR43775:SF51">
    <property type="entry name" value="INACTIVE PHENOLPHTHIOCEROL SYNTHESIS POLYKETIDE SYNTHASE TYPE I PKS1-RELATED"/>
    <property type="match status" value="1"/>
</dbReference>
<feature type="domain" description="Ketosynthase family 3 (KS3)" evidence="12">
    <location>
        <begin position="4454"/>
        <end position="4881"/>
    </location>
</feature>
<dbReference type="InterPro" id="IPR057326">
    <property type="entry name" value="KR_dom"/>
</dbReference>
<comment type="pathway">
    <text evidence="1">Antibiotic biosynthesis.</text>
</comment>
<keyword evidence="4" id="KW-0808">Transferase</keyword>
<evidence type="ECO:0000256" key="5">
    <source>
        <dbReference type="ARBA" id="ARBA00022737"/>
    </source>
</evidence>
<dbReference type="GO" id="GO:0006633">
    <property type="term" value="P:fatty acid biosynthetic process"/>
    <property type="evidence" value="ECO:0007669"/>
    <property type="project" value="InterPro"/>
</dbReference>
<dbReference type="CDD" id="cd00833">
    <property type="entry name" value="PKS"/>
    <property type="match status" value="3"/>
</dbReference>
<evidence type="ECO:0000259" key="12">
    <source>
        <dbReference type="PROSITE" id="PS52004"/>
    </source>
</evidence>
<accession>C0Z477</accession>
<dbReference type="InterPro" id="IPR042104">
    <property type="entry name" value="PKS_dehydratase_sf"/>
</dbReference>
<dbReference type="NCBIfam" id="NF045894">
    <property type="entry name" value="PKS_plus_SDR"/>
    <property type="match status" value="1"/>
</dbReference>
<keyword evidence="3" id="KW-0597">Phosphoprotein</keyword>
<dbReference type="InterPro" id="IPR020841">
    <property type="entry name" value="PKS_Beta-ketoAc_synthase_dom"/>
</dbReference>
<dbReference type="SUPFAM" id="SSF47336">
    <property type="entry name" value="ACP-like"/>
    <property type="match status" value="4"/>
</dbReference>
<dbReference type="SMART" id="SM00822">
    <property type="entry name" value="PKS_KR"/>
    <property type="match status" value="4"/>
</dbReference>
<dbReference type="Gene3D" id="6.10.140.1830">
    <property type="match status" value="1"/>
</dbReference>
<proteinExistence type="predicted"/>
<dbReference type="PROSITE" id="PS00606">
    <property type="entry name" value="KS3_1"/>
    <property type="match status" value="3"/>
</dbReference>
<dbReference type="InterPro" id="IPR045851">
    <property type="entry name" value="AMP-bd_C_sf"/>
</dbReference>
<evidence type="ECO:0000256" key="3">
    <source>
        <dbReference type="ARBA" id="ARBA00022553"/>
    </source>
</evidence>
<dbReference type="InterPro" id="IPR000873">
    <property type="entry name" value="AMP-dep_synth/lig_dom"/>
</dbReference>
<keyword evidence="7" id="KW-0511">Multifunctional enzyme</keyword>
<dbReference type="FunFam" id="1.10.1200.10:FF:000007">
    <property type="entry name" value="Probable polyketide synthase pks17"/>
    <property type="match status" value="3"/>
</dbReference>
<dbReference type="Pfam" id="PF16197">
    <property type="entry name" value="KAsynt_C_assoc"/>
    <property type="match status" value="3"/>
</dbReference>
<dbReference type="Gene3D" id="3.30.70.3290">
    <property type="match status" value="3"/>
</dbReference>
<keyword evidence="5" id="KW-0677">Repeat</keyword>
<feature type="compositionally biased region" description="Pro residues" evidence="10">
    <location>
        <begin position="4907"/>
        <end position="4917"/>
    </location>
</feature>
<feature type="active site" description="Proton donor; for dehydratase activity" evidence="9">
    <location>
        <position position="2130"/>
    </location>
</feature>
<dbReference type="SMART" id="SM00826">
    <property type="entry name" value="PKS_DH"/>
    <property type="match status" value="2"/>
</dbReference>
<dbReference type="SUPFAM" id="SSF51735">
    <property type="entry name" value="NAD(P)-binding Rossmann-fold domains"/>
    <property type="match status" value="8"/>
</dbReference>
<dbReference type="InterPro" id="IPR032821">
    <property type="entry name" value="PKS_assoc"/>
</dbReference>
<dbReference type="InterPro" id="IPR016036">
    <property type="entry name" value="Malonyl_transacylase_ACP-bd"/>
</dbReference>
<evidence type="ECO:0000256" key="2">
    <source>
        <dbReference type="ARBA" id="ARBA00022450"/>
    </source>
</evidence>
<dbReference type="Pfam" id="PF00698">
    <property type="entry name" value="Acyl_transf_1"/>
    <property type="match status" value="3"/>
</dbReference>
<dbReference type="PROSITE" id="PS00012">
    <property type="entry name" value="PHOSPHOPANTETHEINE"/>
    <property type="match status" value="3"/>
</dbReference>
<gene>
    <name evidence="14" type="primary">ken16</name>
</gene>
<dbReference type="Gene3D" id="1.10.1200.10">
    <property type="entry name" value="ACP-like"/>
    <property type="match status" value="4"/>
</dbReference>